<gene>
    <name evidence="1" type="ORF">BJ322DRAFT_1020776</name>
</gene>
<accession>A0A9P6HEF3</accession>
<protein>
    <submittedName>
        <fullName evidence="1">Uncharacterized protein</fullName>
    </submittedName>
</protein>
<evidence type="ECO:0000313" key="1">
    <source>
        <dbReference type="EMBL" id="KAF9785207.1"/>
    </source>
</evidence>
<dbReference type="AlphaFoldDB" id="A0A9P6HEF3"/>
<name>A0A9P6HEF3_9AGAM</name>
<reference evidence="1" key="2">
    <citation type="submission" date="2020-11" db="EMBL/GenBank/DDBJ databases">
        <authorList>
            <consortium name="DOE Joint Genome Institute"/>
            <person name="Kuo A."/>
            <person name="Miyauchi S."/>
            <person name="Kiss E."/>
            <person name="Drula E."/>
            <person name="Kohler A."/>
            <person name="Sanchez-Garcia M."/>
            <person name="Andreopoulos B."/>
            <person name="Barry K.W."/>
            <person name="Bonito G."/>
            <person name="Buee M."/>
            <person name="Carver A."/>
            <person name="Chen C."/>
            <person name="Cichocki N."/>
            <person name="Clum A."/>
            <person name="Culley D."/>
            <person name="Crous P.W."/>
            <person name="Fauchery L."/>
            <person name="Girlanda M."/>
            <person name="Hayes R."/>
            <person name="Keri Z."/>
            <person name="Labutti K."/>
            <person name="Lipzen A."/>
            <person name="Lombard V."/>
            <person name="Magnuson J."/>
            <person name="Maillard F."/>
            <person name="Morin E."/>
            <person name="Murat C."/>
            <person name="Nolan M."/>
            <person name="Ohm R."/>
            <person name="Pangilinan J."/>
            <person name="Pereira M."/>
            <person name="Perotto S."/>
            <person name="Peter M."/>
            <person name="Riley R."/>
            <person name="Sitrit Y."/>
            <person name="Stielow B."/>
            <person name="Szollosi G."/>
            <person name="Zifcakova L."/>
            <person name="Stursova M."/>
            <person name="Spatafora J.W."/>
            <person name="Tedersoo L."/>
            <person name="Vaario L.-M."/>
            <person name="Yamada A."/>
            <person name="Yan M."/>
            <person name="Wang P."/>
            <person name="Xu J."/>
            <person name="Bruns T."/>
            <person name="Baldrian P."/>
            <person name="Vilgalys R."/>
            <person name="Henrissat B."/>
            <person name="Grigoriev I.V."/>
            <person name="Hibbett D."/>
            <person name="Nagy L.G."/>
            <person name="Martin F.M."/>
        </authorList>
    </citation>
    <scope>NUCLEOTIDE SEQUENCE</scope>
    <source>
        <strain evidence="1">UH-Tt-Lm1</strain>
    </source>
</reference>
<dbReference type="EMBL" id="WIUZ02000007">
    <property type="protein sequence ID" value="KAF9785207.1"/>
    <property type="molecule type" value="Genomic_DNA"/>
</dbReference>
<dbReference type="Proteomes" id="UP000736335">
    <property type="component" value="Unassembled WGS sequence"/>
</dbReference>
<dbReference type="OrthoDB" id="10257049at2759"/>
<reference evidence="1" key="1">
    <citation type="journal article" date="2020" name="Nat. Commun.">
        <title>Large-scale genome sequencing of mycorrhizal fungi provides insights into the early evolution of symbiotic traits.</title>
        <authorList>
            <person name="Miyauchi S."/>
            <person name="Kiss E."/>
            <person name="Kuo A."/>
            <person name="Drula E."/>
            <person name="Kohler A."/>
            <person name="Sanchez-Garcia M."/>
            <person name="Morin E."/>
            <person name="Andreopoulos B."/>
            <person name="Barry K.W."/>
            <person name="Bonito G."/>
            <person name="Buee M."/>
            <person name="Carver A."/>
            <person name="Chen C."/>
            <person name="Cichocki N."/>
            <person name="Clum A."/>
            <person name="Culley D."/>
            <person name="Crous P.W."/>
            <person name="Fauchery L."/>
            <person name="Girlanda M."/>
            <person name="Hayes R.D."/>
            <person name="Keri Z."/>
            <person name="LaButti K."/>
            <person name="Lipzen A."/>
            <person name="Lombard V."/>
            <person name="Magnuson J."/>
            <person name="Maillard F."/>
            <person name="Murat C."/>
            <person name="Nolan M."/>
            <person name="Ohm R.A."/>
            <person name="Pangilinan J."/>
            <person name="Pereira M.F."/>
            <person name="Perotto S."/>
            <person name="Peter M."/>
            <person name="Pfister S."/>
            <person name="Riley R."/>
            <person name="Sitrit Y."/>
            <person name="Stielow J.B."/>
            <person name="Szollosi G."/>
            <person name="Zifcakova L."/>
            <person name="Stursova M."/>
            <person name="Spatafora J.W."/>
            <person name="Tedersoo L."/>
            <person name="Vaario L.M."/>
            <person name="Yamada A."/>
            <person name="Yan M."/>
            <person name="Wang P."/>
            <person name="Xu J."/>
            <person name="Bruns T."/>
            <person name="Baldrian P."/>
            <person name="Vilgalys R."/>
            <person name="Dunand C."/>
            <person name="Henrissat B."/>
            <person name="Grigoriev I.V."/>
            <person name="Hibbett D."/>
            <person name="Nagy L.G."/>
            <person name="Martin F.M."/>
        </authorList>
    </citation>
    <scope>NUCLEOTIDE SEQUENCE</scope>
    <source>
        <strain evidence="1">UH-Tt-Lm1</strain>
    </source>
</reference>
<sequence>MALVCASVEKQTLEAERRDILRPGVGIEGEAETGREVKTEVENEVLVRVRATGLNPIDIITAPTLLLVFVAYRFFPMQGAYLGYNLSWGVVEPGQNLKIDLVEVLVDPIRKIPERTSLIAGTSCGSYRCSIFRLASRPSLQSLPLSHESLKNLETDAFIVPDVVKEVKDVAGNVISHVFDMIATTTSSPPP</sequence>
<proteinExistence type="predicted"/>
<evidence type="ECO:0000313" key="2">
    <source>
        <dbReference type="Proteomes" id="UP000736335"/>
    </source>
</evidence>
<comment type="caution">
    <text evidence="1">The sequence shown here is derived from an EMBL/GenBank/DDBJ whole genome shotgun (WGS) entry which is preliminary data.</text>
</comment>
<keyword evidence="2" id="KW-1185">Reference proteome</keyword>
<organism evidence="1 2">
    <name type="scientific">Thelephora terrestris</name>
    <dbReference type="NCBI Taxonomy" id="56493"/>
    <lineage>
        <taxon>Eukaryota</taxon>
        <taxon>Fungi</taxon>
        <taxon>Dikarya</taxon>
        <taxon>Basidiomycota</taxon>
        <taxon>Agaricomycotina</taxon>
        <taxon>Agaricomycetes</taxon>
        <taxon>Thelephorales</taxon>
        <taxon>Thelephoraceae</taxon>
        <taxon>Thelephora</taxon>
    </lineage>
</organism>